<dbReference type="FunFam" id="3.40.720.10:FF:000017">
    <property type="entry name" value="Predicted protein"/>
    <property type="match status" value="1"/>
</dbReference>
<dbReference type="SUPFAM" id="SSF53649">
    <property type="entry name" value="Alkaline phosphatase-like"/>
    <property type="match status" value="1"/>
</dbReference>
<dbReference type="Gene3D" id="3.40.720.10">
    <property type="entry name" value="Alkaline Phosphatase, subunit A"/>
    <property type="match status" value="1"/>
</dbReference>
<keyword evidence="1" id="KW-0472">Membrane</keyword>
<evidence type="ECO:0000256" key="1">
    <source>
        <dbReference type="SAM" id="Phobius"/>
    </source>
</evidence>
<keyword evidence="3" id="KW-1185">Reference proteome</keyword>
<dbReference type="PANTHER" id="PTHR10974">
    <property type="entry name" value="FI08016P-RELATED"/>
    <property type="match status" value="1"/>
</dbReference>
<reference evidence="2" key="1">
    <citation type="journal article" date="2021" name="Mol. Ecol. Resour.">
        <title>Phylogenomic analyses of the genus Drosophila reveals genomic signals of climate adaptation.</title>
        <authorList>
            <person name="Li F."/>
            <person name="Rane R.V."/>
            <person name="Luria V."/>
            <person name="Xiong Z."/>
            <person name="Chen J."/>
            <person name="Li Z."/>
            <person name="Catullo R.A."/>
            <person name="Griffin P.C."/>
            <person name="Schiffer M."/>
            <person name="Pearce S."/>
            <person name="Lee S.F."/>
            <person name="McElroy K."/>
            <person name="Stocker A."/>
            <person name="Shirriffs J."/>
            <person name="Cockerell F."/>
            <person name="Coppin C."/>
            <person name="Sgro C.M."/>
            <person name="Karger A."/>
            <person name="Cain J.W."/>
            <person name="Weber J.A."/>
            <person name="Santpere G."/>
            <person name="Kirschner M.W."/>
            <person name="Hoffmann A.A."/>
            <person name="Oakeshott J.G."/>
            <person name="Zhang G."/>
        </authorList>
    </citation>
    <scope>NUCLEOTIDE SEQUENCE</scope>
    <source>
        <strain evidence="2">BGI-SZ-2011g</strain>
    </source>
</reference>
<keyword evidence="1" id="KW-1133">Transmembrane helix</keyword>
<dbReference type="CDD" id="cd16021">
    <property type="entry name" value="ALP_like"/>
    <property type="match status" value="1"/>
</dbReference>
<dbReference type="GO" id="GO:0005615">
    <property type="term" value="C:extracellular space"/>
    <property type="evidence" value="ECO:0007669"/>
    <property type="project" value="TreeGrafter"/>
</dbReference>
<dbReference type="EMBL" id="JAJJHW010000824">
    <property type="protein sequence ID" value="KAH8381572.1"/>
    <property type="molecule type" value="Genomic_DNA"/>
</dbReference>
<dbReference type="Pfam" id="PF02995">
    <property type="entry name" value="DUF229"/>
    <property type="match status" value="1"/>
</dbReference>
<proteinExistence type="predicted"/>
<dbReference type="InterPro" id="IPR004245">
    <property type="entry name" value="DUF229"/>
</dbReference>
<sequence>MYLISTVARSRYKWLVICFLVMFIVVYVPLQNDSLYPKEKHLKKASVPRPQVNATVAEHATIGEDLVNTDDGDIDDKEPLPTPQLYYVQESQCKIPYIDPFAAEVMKNFNPDTFETCTNQSDLVRPIFDMNRKKYVLQIDESVATQILQSSDIEYNCYYQEITRNADADSYNDLLPQIYFSQGYVVPLHVQALILACHEAANTSHILQKDAYALIQYKPLAPNLEPKPPTTPRKPSVFMFGIDSLSRINLRRTMPKVYKFLTRRGWYEMQGYNKVADNTFPNLLAVLSGYSPDTAKAKVCDTDNRGCFDRMPFIWKYFKSAGYLTAYGEDECGMNTFNYMKPGFIAMPTDYYHRPFLKGFTGEMETWKCANCTLTYCVGRRIQSSYVYDFGKEFAKRYVDERPIWGLFWSSSFSHDDYAMPAKMQNYVLQYLLDLQQDGIFEQSIVIFLSDHGARYGRLSFYSSGFLEERLPAMFIYLPPWFRAQYPQFAKALEINRHRLSSNFDLHNTLKHIIELGQPANAPPLPKANDCPTCQSLFHPVSRERGCHEAGISEHYCTCQPYKRISFDWSDRISQGVIDRINDYLYARNYSEICANLTLSYIHKTEIKLGLDISFHDDIPKLDVGYYRVKFKVQQNSADFMATVVYNNVTNHVDVDVETISRTNSYEEDSTCISHKLAKLYCICQSLLRT</sequence>
<name>A0AAD4K937_9MUSC</name>
<dbReference type="InterPro" id="IPR017850">
    <property type="entry name" value="Alkaline_phosphatase_core_sf"/>
</dbReference>
<keyword evidence="1" id="KW-0812">Transmembrane</keyword>
<gene>
    <name evidence="2" type="ORF">KR093_008520</name>
</gene>
<dbReference type="Proteomes" id="UP001200034">
    <property type="component" value="Unassembled WGS sequence"/>
</dbReference>
<protein>
    <recommendedName>
        <fullName evidence="4">DUF229 domain containing protein</fullName>
    </recommendedName>
</protein>
<feature type="transmembrane region" description="Helical" evidence="1">
    <location>
        <begin position="12"/>
        <end position="30"/>
    </location>
</feature>
<accession>A0AAD4K937</accession>
<evidence type="ECO:0008006" key="4">
    <source>
        <dbReference type="Google" id="ProtNLM"/>
    </source>
</evidence>
<dbReference type="AlphaFoldDB" id="A0AAD4K937"/>
<evidence type="ECO:0000313" key="2">
    <source>
        <dbReference type="EMBL" id="KAH8381572.1"/>
    </source>
</evidence>
<comment type="caution">
    <text evidence="2">The sequence shown here is derived from an EMBL/GenBank/DDBJ whole genome shotgun (WGS) entry which is preliminary data.</text>
</comment>
<organism evidence="2 3">
    <name type="scientific">Drosophila rubida</name>
    <dbReference type="NCBI Taxonomy" id="30044"/>
    <lineage>
        <taxon>Eukaryota</taxon>
        <taxon>Metazoa</taxon>
        <taxon>Ecdysozoa</taxon>
        <taxon>Arthropoda</taxon>
        <taxon>Hexapoda</taxon>
        <taxon>Insecta</taxon>
        <taxon>Pterygota</taxon>
        <taxon>Neoptera</taxon>
        <taxon>Endopterygota</taxon>
        <taxon>Diptera</taxon>
        <taxon>Brachycera</taxon>
        <taxon>Muscomorpha</taxon>
        <taxon>Ephydroidea</taxon>
        <taxon>Drosophilidae</taxon>
        <taxon>Drosophila</taxon>
    </lineage>
</organism>
<dbReference type="PANTHER" id="PTHR10974:SF9">
    <property type="entry name" value="DUF229 DOMAIN CONTAINING PROTEIN-RELATED"/>
    <property type="match status" value="1"/>
</dbReference>
<evidence type="ECO:0000313" key="3">
    <source>
        <dbReference type="Proteomes" id="UP001200034"/>
    </source>
</evidence>